<keyword evidence="4" id="KW-1185">Reference proteome</keyword>
<keyword evidence="1" id="KW-0472">Membrane</keyword>
<sequence>MTVEGIKNNSRSTKNPISHFWNKLEFYSLRPRLNRLKYIALNSFWLSIIFMLVLIDQEVAIMSSGVKALIICLILPNFLGLRIRRLNDSNRSGWWLLINIIPILGNITSLIFLCFWPGTKGKNRYGEEQSKTELFYYFLILSIPLVLLLSILLGFSNGENLGR</sequence>
<dbReference type="EMBL" id="LKHV02000001">
    <property type="protein sequence ID" value="MCS5707955.1"/>
    <property type="molecule type" value="Genomic_DNA"/>
</dbReference>
<accession>A0A0Q9Y9X0</accession>
<dbReference type="GO" id="GO:0005886">
    <property type="term" value="C:plasma membrane"/>
    <property type="evidence" value="ECO:0007669"/>
    <property type="project" value="TreeGrafter"/>
</dbReference>
<dbReference type="RefSeq" id="WP_057625387.1">
    <property type="nucleotide sequence ID" value="NZ_LKHV02000001.1"/>
</dbReference>
<feature type="transmembrane region" description="Helical" evidence="1">
    <location>
        <begin position="93"/>
        <end position="118"/>
    </location>
</feature>
<dbReference type="Proteomes" id="UP000051494">
    <property type="component" value="Unassembled WGS sequence"/>
</dbReference>
<comment type="caution">
    <text evidence="2">The sequence shown here is derived from an EMBL/GenBank/DDBJ whole genome shotgun (WGS) entry which is preliminary data.</text>
</comment>
<feature type="transmembrane region" description="Helical" evidence="1">
    <location>
        <begin position="61"/>
        <end position="81"/>
    </location>
</feature>
<reference evidence="2" key="1">
    <citation type="submission" date="2015-09" db="EMBL/GenBank/DDBJ databases">
        <title>Draft Genome Sequences of Two Novel Amoeba-resistant Intranuclear Bacteria, Candidatus Berkiella cookevillensis and Candidatus Berkiella aquae.</title>
        <authorList>
            <person name="Mehari Y.T."/>
            <person name="Arivett B.A."/>
            <person name="Farone A.L."/>
            <person name="Gunderson J.H."/>
            <person name="Farone M.B."/>
        </authorList>
    </citation>
    <scope>NUCLEOTIDE SEQUENCE [LARGE SCALE GENOMIC DNA]</scope>
    <source>
        <strain evidence="2">CC99</strain>
    </source>
</reference>
<dbReference type="STRING" id="437022.CC99x_02292"/>
<reference evidence="3" key="3">
    <citation type="submission" date="2021-06" db="EMBL/GenBank/DDBJ databases">
        <title>Genomic Description and Analysis of Intracellular Bacteria, Candidatus Berkiella cookevillensis and Candidatus Berkiella aquae.</title>
        <authorList>
            <person name="Kidane D.T."/>
            <person name="Mehari Y.T."/>
            <person name="Rice F.C."/>
            <person name="Arivett B.A."/>
            <person name="Farone A.L."/>
            <person name="Berk S.G."/>
            <person name="Farone M.B."/>
        </authorList>
    </citation>
    <scope>NUCLEOTIDE SEQUENCE</scope>
    <source>
        <strain evidence="3">CC99</strain>
    </source>
</reference>
<protein>
    <submittedName>
        <fullName evidence="3">DUF805 domain-containing protein</fullName>
    </submittedName>
    <submittedName>
        <fullName evidence="2">Inner membrane protein YhaH</fullName>
    </submittedName>
</protein>
<evidence type="ECO:0000313" key="2">
    <source>
        <dbReference type="EMBL" id="KRG17547.1"/>
    </source>
</evidence>
<organism evidence="2">
    <name type="scientific">Candidatus Berkiella cookevillensis</name>
    <dbReference type="NCBI Taxonomy" id="437022"/>
    <lineage>
        <taxon>Bacteria</taxon>
        <taxon>Pseudomonadati</taxon>
        <taxon>Pseudomonadota</taxon>
        <taxon>Gammaproteobacteria</taxon>
        <taxon>Candidatus Berkiellales</taxon>
        <taxon>Candidatus Berkiellaceae</taxon>
        <taxon>Candidatus Berkiella</taxon>
    </lineage>
</organism>
<name>A0A0Q9Y9X0_9GAMM</name>
<proteinExistence type="predicted"/>
<evidence type="ECO:0000313" key="4">
    <source>
        <dbReference type="Proteomes" id="UP000051494"/>
    </source>
</evidence>
<feature type="transmembrane region" description="Helical" evidence="1">
    <location>
        <begin position="134"/>
        <end position="155"/>
    </location>
</feature>
<keyword evidence="1" id="KW-1133">Transmembrane helix</keyword>
<dbReference type="PANTHER" id="PTHR34980">
    <property type="entry name" value="INNER MEMBRANE PROTEIN-RELATED-RELATED"/>
    <property type="match status" value="1"/>
</dbReference>
<gene>
    <name evidence="2" type="primary">yhaH</name>
    <name evidence="3" type="ORF">CC99x_003460</name>
    <name evidence="2" type="ORF">CC99x_02292</name>
</gene>
<reference evidence="3" key="2">
    <citation type="journal article" date="2016" name="Genome Announc.">
        <title>Draft Genome Sequences of Two Novel Amoeba-Resistant Intranuclear Bacteria, 'Candidatus Berkiella cookevillensis' and 'Candidatus Berkiella aquae'.</title>
        <authorList>
            <person name="Mehari Y.T."/>
            <person name="Arivett B.A."/>
            <person name="Farone A.L."/>
            <person name="Gunderson J.H."/>
            <person name="Farone M.B."/>
        </authorList>
    </citation>
    <scope>NUCLEOTIDE SEQUENCE</scope>
    <source>
        <strain evidence="3">CC99</strain>
    </source>
</reference>
<dbReference type="AlphaFoldDB" id="A0A0Q9Y9X0"/>
<evidence type="ECO:0000313" key="3">
    <source>
        <dbReference type="EMBL" id="MCS5707955.1"/>
    </source>
</evidence>
<dbReference type="OrthoDB" id="9812349at2"/>
<dbReference type="EMBL" id="LKHV01000015">
    <property type="protein sequence ID" value="KRG17547.1"/>
    <property type="molecule type" value="Genomic_DNA"/>
</dbReference>
<feature type="transmembrane region" description="Helical" evidence="1">
    <location>
        <begin position="38"/>
        <end position="55"/>
    </location>
</feature>
<dbReference type="InterPro" id="IPR008523">
    <property type="entry name" value="DUF805"/>
</dbReference>
<dbReference type="Pfam" id="PF05656">
    <property type="entry name" value="DUF805"/>
    <property type="match status" value="1"/>
</dbReference>
<keyword evidence="1" id="KW-0812">Transmembrane</keyword>
<evidence type="ECO:0000256" key="1">
    <source>
        <dbReference type="SAM" id="Phobius"/>
    </source>
</evidence>